<comment type="similarity">
    <text evidence="2">Belongs to the NadC/ModD family.</text>
</comment>
<dbReference type="Gene3D" id="3.90.1170.20">
    <property type="entry name" value="Quinolinate phosphoribosyl transferase, N-terminal domain"/>
    <property type="match status" value="1"/>
</dbReference>
<dbReference type="InterPro" id="IPR004393">
    <property type="entry name" value="NadC"/>
</dbReference>
<dbReference type="InterPro" id="IPR022412">
    <property type="entry name" value="Quinolinate_PRibosylTrfase_N"/>
</dbReference>
<dbReference type="Proteomes" id="UP001338125">
    <property type="component" value="Unassembled WGS sequence"/>
</dbReference>
<dbReference type="Pfam" id="PF00651">
    <property type="entry name" value="BTB"/>
    <property type="match status" value="1"/>
</dbReference>
<dbReference type="Gene3D" id="3.20.20.70">
    <property type="entry name" value="Aldolase class I"/>
    <property type="match status" value="1"/>
</dbReference>
<keyword evidence="4" id="KW-0662">Pyridine nucleotide biosynthesis</keyword>
<protein>
    <recommendedName>
        <fullName evidence="3">nicotinate-nucleotide diphosphorylase (carboxylating)</fullName>
        <ecNumber evidence="3">2.4.2.19</ecNumber>
    </recommendedName>
</protein>
<dbReference type="Pfam" id="PF02749">
    <property type="entry name" value="QRPTase_N"/>
    <property type="match status" value="1"/>
</dbReference>
<evidence type="ECO:0000259" key="10">
    <source>
        <dbReference type="Pfam" id="PF02749"/>
    </source>
</evidence>
<evidence type="ECO:0000259" key="9">
    <source>
        <dbReference type="Pfam" id="PF01729"/>
    </source>
</evidence>
<evidence type="ECO:0000256" key="2">
    <source>
        <dbReference type="ARBA" id="ARBA00009400"/>
    </source>
</evidence>
<evidence type="ECO:0000256" key="3">
    <source>
        <dbReference type="ARBA" id="ARBA00011944"/>
    </source>
</evidence>
<dbReference type="SUPFAM" id="SSF51690">
    <property type="entry name" value="Nicotinate/Quinolinate PRTase C-terminal domain-like"/>
    <property type="match status" value="1"/>
</dbReference>
<proteinExistence type="inferred from homology"/>
<evidence type="ECO:0000259" key="8">
    <source>
        <dbReference type="Pfam" id="PF00651"/>
    </source>
</evidence>
<comment type="pathway">
    <text evidence="1">Cofactor biosynthesis; NAD(+) biosynthesis; nicotinate D-ribonucleotide from quinolinate: step 1/1.</text>
</comment>
<dbReference type="InterPro" id="IPR027277">
    <property type="entry name" value="NadC/ModD"/>
</dbReference>
<sequence length="634" mass="69872">MKKSHMELDPDGDVILILIRPNSPADSAEEKDVENEKDKETGEEEKAKETAISQPGHAEPVEIKPDATITLPTRKSDTPYPFLCAICKDRSTLKLLKPAYPDGKPVIVGFRVSSKHLSLASPVFQKMLSGPWKEGAQTTQKTRCITTSEWDAEALLILLDIIHGHHRDVPKSLDIETLGRIAILVDYYQCHEIIEIFGNMWLNNLNGKLPTSIREDLMTWLFVSSVFSCSDVFEKISELAVRKFKAPFETDLPMPSNMLEALNDRREGILVEMAIMLARVQTDLTENQMRNTFTCGEACGSILLGSLIREMSSKNLTTRRLRPWGPHTDISVDEARRAIQGFQSPAWYSHESAQRLIAHPCRLSLKLEPLLKPILEMVKGLRLEDIPKEANLARRRHPSFDYAGFVVGEHPRTATLWGKSAGIIAGRPFFDEVFAQCGCVVEWHAKEGDELDLGGDDHNENGGGKVKVATVTGPARGLLLGERVALNTLARCSGIATRSKHLVSKLRAAGYNGILAGTRKTTPGFRLVEKYGMLVGGADTHRVDLSAMIMLKDNHVWSRGSITDAVLAAKSVAGFSIKVEVEVQSEAEADEAIAAGADVVMLDNFTGDGVRVAARSLKERWAGKKHFLLEVSGG</sequence>
<name>A0ABR0SGC7_9HYPO</name>
<dbReference type="Gene3D" id="3.30.710.10">
    <property type="entry name" value="Potassium Channel Kv1.1, Chain A"/>
    <property type="match status" value="1"/>
</dbReference>
<dbReference type="InterPro" id="IPR036068">
    <property type="entry name" value="Nicotinate_pribotase-like_C"/>
</dbReference>
<feature type="compositionally biased region" description="Basic and acidic residues" evidence="7">
    <location>
        <begin position="28"/>
        <end position="49"/>
    </location>
</feature>
<keyword evidence="5" id="KW-0328">Glycosyltransferase</keyword>
<dbReference type="Pfam" id="PF01729">
    <property type="entry name" value="QRPTase_C"/>
    <property type="match status" value="1"/>
</dbReference>
<evidence type="ECO:0000313" key="11">
    <source>
        <dbReference type="EMBL" id="KAK5991237.1"/>
    </source>
</evidence>
<evidence type="ECO:0000256" key="1">
    <source>
        <dbReference type="ARBA" id="ARBA00004893"/>
    </source>
</evidence>
<dbReference type="SUPFAM" id="SSF54675">
    <property type="entry name" value="Nicotinate/Quinolinate PRTase N-terminal domain-like"/>
    <property type="match status" value="1"/>
</dbReference>
<dbReference type="EMBL" id="JAVFKD010000014">
    <property type="protein sequence ID" value="KAK5991237.1"/>
    <property type="molecule type" value="Genomic_DNA"/>
</dbReference>
<evidence type="ECO:0000256" key="6">
    <source>
        <dbReference type="ARBA" id="ARBA00022679"/>
    </source>
</evidence>
<dbReference type="PANTHER" id="PTHR32179">
    <property type="entry name" value="NICOTINATE-NUCLEOTIDE PYROPHOSPHORYLASE [CARBOXYLATING]"/>
    <property type="match status" value="1"/>
</dbReference>
<evidence type="ECO:0000256" key="7">
    <source>
        <dbReference type="SAM" id="MobiDB-lite"/>
    </source>
</evidence>
<gene>
    <name evidence="11" type="ORF">PT974_09515</name>
</gene>
<dbReference type="InterPro" id="IPR000210">
    <property type="entry name" value="BTB/POZ_dom"/>
</dbReference>
<dbReference type="NCBIfam" id="TIGR00078">
    <property type="entry name" value="nadC"/>
    <property type="match status" value="1"/>
</dbReference>
<dbReference type="EC" id="2.4.2.19" evidence="3"/>
<accession>A0ABR0SGC7</accession>
<dbReference type="InterPro" id="IPR011333">
    <property type="entry name" value="SKP1/BTB/POZ_sf"/>
</dbReference>
<keyword evidence="12" id="KW-1185">Reference proteome</keyword>
<reference evidence="11 12" key="1">
    <citation type="submission" date="2024-01" db="EMBL/GenBank/DDBJ databases">
        <title>Complete genome of Cladobotryum mycophilum ATHUM6906.</title>
        <authorList>
            <person name="Christinaki A.C."/>
            <person name="Myridakis A.I."/>
            <person name="Kouvelis V.N."/>
        </authorList>
    </citation>
    <scope>NUCLEOTIDE SEQUENCE [LARGE SCALE GENOMIC DNA]</scope>
    <source>
        <strain evidence="11 12">ATHUM6906</strain>
    </source>
</reference>
<comment type="caution">
    <text evidence="11">The sequence shown here is derived from an EMBL/GenBank/DDBJ whole genome shotgun (WGS) entry which is preliminary data.</text>
</comment>
<keyword evidence="6" id="KW-0808">Transferase</keyword>
<feature type="region of interest" description="Disordered" evidence="7">
    <location>
        <begin position="19"/>
        <end position="68"/>
    </location>
</feature>
<feature type="domain" description="BTB" evidence="8">
    <location>
        <begin position="110"/>
        <end position="198"/>
    </location>
</feature>
<organism evidence="11 12">
    <name type="scientific">Cladobotryum mycophilum</name>
    <dbReference type="NCBI Taxonomy" id="491253"/>
    <lineage>
        <taxon>Eukaryota</taxon>
        <taxon>Fungi</taxon>
        <taxon>Dikarya</taxon>
        <taxon>Ascomycota</taxon>
        <taxon>Pezizomycotina</taxon>
        <taxon>Sordariomycetes</taxon>
        <taxon>Hypocreomycetidae</taxon>
        <taxon>Hypocreales</taxon>
        <taxon>Hypocreaceae</taxon>
        <taxon>Cladobotryum</taxon>
    </lineage>
</organism>
<dbReference type="PANTHER" id="PTHR32179:SF3">
    <property type="entry name" value="NICOTINATE-NUCLEOTIDE PYROPHOSPHORYLASE [CARBOXYLATING]"/>
    <property type="match status" value="1"/>
</dbReference>
<feature type="domain" description="Quinolinate phosphoribosyl transferase N-terminal" evidence="10">
    <location>
        <begin position="409"/>
        <end position="493"/>
    </location>
</feature>
<dbReference type="SUPFAM" id="SSF54695">
    <property type="entry name" value="POZ domain"/>
    <property type="match status" value="1"/>
</dbReference>
<dbReference type="InterPro" id="IPR002638">
    <property type="entry name" value="Quinolinate_PRibosylTrfase_C"/>
</dbReference>
<dbReference type="InterPro" id="IPR013785">
    <property type="entry name" value="Aldolase_TIM"/>
</dbReference>
<dbReference type="InterPro" id="IPR037128">
    <property type="entry name" value="Quinolinate_PRibosylTase_N_sf"/>
</dbReference>
<evidence type="ECO:0000256" key="5">
    <source>
        <dbReference type="ARBA" id="ARBA00022676"/>
    </source>
</evidence>
<evidence type="ECO:0000256" key="4">
    <source>
        <dbReference type="ARBA" id="ARBA00022642"/>
    </source>
</evidence>
<evidence type="ECO:0000313" key="12">
    <source>
        <dbReference type="Proteomes" id="UP001338125"/>
    </source>
</evidence>
<feature type="domain" description="Quinolinate phosphoribosyl transferase C-terminal" evidence="9">
    <location>
        <begin position="495"/>
        <end position="634"/>
    </location>
</feature>